<dbReference type="SUPFAM" id="SSF158472">
    <property type="entry name" value="HAMP domain-like"/>
    <property type="match status" value="1"/>
</dbReference>
<keyword evidence="10 12" id="KW-0472">Membrane</keyword>
<keyword evidence="7" id="KW-0418">Kinase</keyword>
<dbReference type="GO" id="GO:0005886">
    <property type="term" value="C:plasma membrane"/>
    <property type="evidence" value="ECO:0007669"/>
    <property type="project" value="UniProtKB-SubCell"/>
</dbReference>
<keyword evidence="5" id="KW-0808">Transferase</keyword>
<feature type="region of interest" description="Disordered" evidence="11">
    <location>
        <begin position="462"/>
        <end position="483"/>
    </location>
</feature>
<keyword evidence="15" id="KW-0547">Nucleotide-binding</keyword>
<dbReference type="InterPro" id="IPR036890">
    <property type="entry name" value="HATPase_C_sf"/>
</dbReference>
<dbReference type="Pfam" id="PF02518">
    <property type="entry name" value="HATPase_c"/>
    <property type="match status" value="1"/>
</dbReference>
<dbReference type="PROSITE" id="PS50885">
    <property type="entry name" value="HAMP"/>
    <property type="match status" value="1"/>
</dbReference>
<keyword evidence="8 12" id="KW-1133">Transmembrane helix</keyword>
<dbReference type="EMBL" id="CP163435">
    <property type="protein sequence ID" value="XDQ23658.1"/>
    <property type="molecule type" value="Genomic_DNA"/>
</dbReference>
<reference evidence="15" key="1">
    <citation type="submission" date="2024-07" db="EMBL/GenBank/DDBJ databases">
        <authorList>
            <person name="Yu S.T."/>
        </authorList>
    </citation>
    <scope>NUCLEOTIDE SEQUENCE</scope>
    <source>
        <strain evidence="15">R21</strain>
    </source>
</reference>
<comment type="catalytic activity">
    <reaction evidence="1">
        <text>ATP + protein L-histidine = ADP + protein N-phospho-L-histidine.</text>
        <dbReference type="EC" id="2.7.13.3"/>
    </reaction>
</comment>
<comment type="subcellular location">
    <subcellularLocation>
        <location evidence="2">Cell membrane</location>
    </subcellularLocation>
</comment>
<evidence type="ECO:0000259" key="14">
    <source>
        <dbReference type="PROSITE" id="PS50885"/>
    </source>
</evidence>
<dbReference type="RefSeq" id="WP_369229587.1">
    <property type="nucleotide sequence ID" value="NZ_CP163435.1"/>
</dbReference>
<gene>
    <name evidence="15" type="ORF">AB5J56_02645</name>
</gene>
<dbReference type="GO" id="GO:0005524">
    <property type="term" value="F:ATP binding"/>
    <property type="evidence" value="ECO:0007669"/>
    <property type="project" value="UniProtKB-KW"/>
</dbReference>
<dbReference type="SUPFAM" id="SSF55874">
    <property type="entry name" value="ATPase domain of HSP90 chaperone/DNA topoisomerase II/histidine kinase"/>
    <property type="match status" value="1"/>
</dbReference>
<sequence length="483" mass="50631">MRGPSARLPVRLRLTLAFCLAMAVVLTALGAFLYTRMGTELTRAVDLDLRARAAATVSSLAQRERAPLDAGRGLIDPDESFGQILTPHGDVVETTPAVAAAPMLPPGTTRTVTKPVFLSRHVVGIDDPARLLALPVRLPGTVAQPAVLVVGAPLGDRAEALDRLLLLLLIGGPLALAASSYAGWLLAGAALRPVERIRREAAAISETELERRLTVPPTGDELARLARTLNAMLARLQEALEREHRFIDTAGHELRTPLALLRAQLELATARPRGRTELEAAIRSAAAETDRLVGLAEDLLVLARTRQGRLPLRREPVSLPRLLTDAAEAFRARATAEGSTVTVECADSREATANLDPIRLRQVLHNLLDNALRHSGPSGPGRITLGAEHADGVVHLCVHDHGRGFPPDMLAGPPQNPSPDGGSGGLGLAIVGTIAAAHGGQVSLANHPSGGALITVSLPTASAQSGGASAGVQRSARGSDQPR</sequence>
<organism evidence="15">
    <name type="scientific">Streptomyces sp. R21</name>
    <dbReference type="NCBI Taxonomy" id="3238627"/>
    <lineage>
        <taxon>Bacteria</taxon>
        <taxon>Bacillati</taxon>
        <taxon>Actinomycetota</taxon>
        <taxon>Actinomycetes</taxon>
        <taxon>Kitasatosporales</taxon>
        <taxon>Streptomycetaceae</taxon>
        <taxon>Streptomyces</taxon>
    </lineage>
</organism>
<keyword evidence="6 12" id="KW-0812">Transmembrane</keyword>
<dbReference type="PRINTS" id="PR00344">
    <property type="entry name" value="BCTRLSENSOR"/>
</dbReference>
<dbReference type="InterPro" id="IPR003594">
    <property type="entry name" value="HATPase_dom"/>
</dbReference>
<feature type="domain" description="Histidine kinase" evidence="13">
    <location>
        <begin position="249"/>
        <end position="462"/>
    </location>
</feature>
<dbReference type="SUPFAM" id="SSF47384">
    <property type="entry name" value="Homodimeric domain of signal transducing histidine kinase"/>
    <property type="match status" value="1"/>
</dbReference>
<dbReference type="CDD" id="cd00082">
    <property type="entry name" value="HisKA"/>
    <property type="match status" value="1"/>
</dbReference>
<dbReference type="Gene3D" id="1.10.287.130">
    <property type="match status" value="1"/>
</dbReference>
<dbReference type="Pfam" id="PF00512">
    <property type="entry name" value="HisKA"/>
    <property type="match status" value="1"/>
</dbReference>
<dbReference type="InterPro" id="IPR004358">
    <property type="entry name" value="Sig_transdc_His_kin-like_C"/>
</dbReference>
<dbReference type="CDD" id="cd00075">
    <property type="entry name" value="HATPase"/>
    <property type="match status" value="1"/>
</dbReference>
<name>A0AB39P1M1_9ACTN</name>
<dbReference type="GO" id="GO:0000155">
    <property type="term" value="F:phosphorelay sensor kinase activity"/>
    <property type="evidence" value="ECO:0007669"/>
    <property type="project" value="InterPro"/>
</dbReference>
<dbReference type="InterPro" id="IPR003660">
    <property type="entry name" value="HAMP_dom"/>
</dbReference>
<evidence type="ECO:0000256" key="1">
    <source>
        <dbReference type="ARBA" id="ARBA00000085"/>
    </source>
</evidence>
<dbReference type="InterPro" id="IPR050428">
    <property type="entry name" value="TCS_sensor_his_kinase"/>
</dbReference>
<dbReference type="SMART" id="SM00388">
    <property type="entry name" value="HisKA"/>
    <property type="match status" value="1"/>
</dbReference>
<keyword evidence="15" id="KW-0067">ATP-binding</keyword>
<feature type="transmembrane region" description="Helical" evidence="12">
    <location>
        <begin position="12"/>
        <end position="34"/>
    </location>
</feature>
<evidence type="ECO:0000256" key="8">
    <source>
        <dbReference type="ARBA" id="ARBA00022989"/>
    </source>
</evidence>
<evidence type="ECO:0000256" key="7">
    <source>
        <dbReference type="ARBA" id="ARBA00022777"/>
    </source>
</evidence>
<feature type="transmembrane region" description="Helical" evidence="12">
    <location>
        <begin position="164"/>
        <end position="191"/>
    </location>
</feature>
<evidence type="ECO:0000256" key="12">
    <source>
        <dbReference type="SAM" id="Phobius"/>
    </source>
</evidence>
<dbReference type="CDD" id="cd06225">
    <property type="entry name" value="HAMP"/>
    <property type="match status" value="1"/>
</dbReference>
<evidence type="ECO:0000256" key="5">
    <source>
        <dbReference type="ARBA" id="ARBA00022679"/>
    </source>
</evidence>
<protein>
    <recommendedName>
        <fullName evidence="3">histidine kinase</fullName>
        <ecNumber evidence="3">2.7.13.3</ecNumber>
    </recommendedName>
</protein>
<dbReference type="PANTHER" id="PTHR45436">
    <property type="entry name" value="SENSOR HISTIDINE KINASE YKOH"/>
    <property type="match status" value="1"/>
</dbReference>
<dbReference type="EC" id="2.7.13.3" evidence="3"/>
<dbReference type="Pfam" id="PF00672">
    <property type="entry name" value="HAMP"/>
    <property type="match status" value="1"/>
</dbReference>
<dbReference type="SMART" id="SM00304">
    <property type="entry name" value="HAMP"/>
    <property type="match status" value="1"/>
</dbReference>
<dbReference type="InterPro" id="IPR003661">
    <property type="entry name" value="HisK_dim/P_dom"/>
</dbReference>
<dbReference type="AlphaFoldDB" id="A0AB39P1M1"/>
<evidence type="ECO:0000256" key="10">
    <source>
        <dbReference type="ARBA" id="ARBA00023136"/>
    </source>
</evidence>
<evidence type="ECO:0000313" key="15">
    <source>
        <dbReference type="EMBL" id="XDQ23658.1"/>
    </source>
</evidence>
<keyword evidence="4" id="KW-0597">Phosphoprotein</keyword>
<dbReference type="PROSITE" id="PS50109">
    <property type="entry name" value="HIS_KIN"/>
    <property type="match status" value="1"/>
</dbReference>
<dbReference type="Gene3D" id="3.30.565.10">
    <property type="entry name" value="Histidine kinase-like ATPase, C-terminal domain"/>
    <property type="match status" value="1"/>
</dbReference>
<keyword evidence="9" id="KW-0902">Two-component regulatory system</keyword>
<evidence type="ECO:0000256" key="3">
    <source>
        <dbReference type="ARBA" id="ARBA00012438"/>
    </source>
</evidence>
<dbReference type="SMART" id="SM00387">
    <property type="entry name" value="HATPase_c"/>
    <property type="match status" value="1"/>
</dbReference>
<dbReference type="PANTHER" id="PTHR45436:SF5">
    <property type="entry name" value="SENSOR HISTIDINE KINASE TRCS"/>
    <property type="match status" value="1"/>
</dbReference>
<evidence type="ECO:0000256" key="4">
    <source>
        <dbReference type="ARBA" id="ARBA00022553"/>
    </source>
</evidence>
<evidence type="ECO:0000256" key="11">
    <source>
        <dbReference type="SAM" id="MobiDB-lite"/>
    </source>
</evidence>
<accession>A0AB39P1M1</accession>
<evidence type="ECO:0000259" key="13">
    <source>
        <dbReference type="PROSITE" id="PS50109"/>
    </source>
</evidence>
<evidence type="ECO:0000256" key="9">
    <source>
        <dbReference type="ARBA" id="ARBA00023012"/>
    </source>
</evidence>
<dbReference type="InterPro" id="IPR036097">
    <property type="entry name" value="HisK_dim/P_sf"/>
</dbReference>
<dbReference type="Gene3D" id="6.10.340.10">
    <property type="match status" value="1"/>
</dbReference>
<proteinExistence type="predicted"/>
<feature type="domain" description="HAMP" evidence="14">
    <location>
        <begin position="188"/>
        <end position="241"/>
    </location>
</feature>
<dbReference type="InterPro" id="IPR005467">
    <property type="entry name" value="His_kinase_dom"/>
</dbReference>
<evidence type="ECO:0000256" key="2">
    <source>
        <dbReference type="ARBA" id="ARBA00004236"/>
    </source>
</evidence>
<evidence type="ECO:0000256" key="6">
    <source>
        <dbReference type="ARBA" id="ARBA00022692"/>
    </source>
</evidence>